<dbReference type="GO" id="GO:0008276">
    <property type="term" value="F:protein methyltransferase activity"/>
    <property type="evidence" value="ECO:0007669"/>
    <property type="project" value="TreeGrafter"/>
</dbReference>
<comment type="similarity">
    <text evidence="1">Belongs to the eukaryotic/archaeal PrmC-related family.</text>
</comment>
<dbReference type="PANTHER" id="PTHR45875">
    <property type="entry name" value="METHYLTRANSFERASE N6AMT1"/>
    <property type="match status" value="1"/>
</dbReference>
<evidence type="ECO:0000256" key="1">
    <source>
        <dbReference type="ARBA" id="ARBA00006149"/>
    </source>
</evidence>
<organism evidence="6">
    <name type="scientific">Ignisphaera aggregans</name>
    <dbReference type="NCBI Taxonomy" id="334771"/>
    <lineage>
        <taxon>Archaea</taxon>
        <taxon>Thermoproteota</taxon>
        <taxon>Thermoprotei</taxon>
        <taxon>Desulfurococcales</taxon>
        <taxon>Desulfurococcaceae</taxon>
        <taxon>Ignisphaera</taxon>
    </lineage>
</organism>
<evidence type="ECO:0000256" key="2">
    <source>
        <dbReference type="ARBA" id="ARBA00022603"/>
    </source>
</evidence>
<evidence type="ECO:0000313" key="6">
    <source>
        <dbReference type="EMBL" id="HGI88290.1"/>
    </source>
</evidence>
<dbReference type="Pfam" id="PF05175">
    <property type="entry name" value="MTS"/>
    <property type="match status" value="1"/>
</dbReference>
<dbReference type="PROSITE" id="PS00092">
    <property type="entry name" value="N6_MTASE"/>
    <property type="match status" value="1"/>
</dbReference>
<dbReference type="GO" id="GO:0003676">
    <property type="term" value="F:nucleic acid binding"/>
    <property type="evidence" value="ECO:0007669"/>
    <property type="project" value="InterPro"/>
</dbReference>
<feature type="domain" description="Methyltransferase small" evidence="5">
    <location>
        <begin position="60"/>
        <end position="220"/>
    </location>
</feature>
<evidence type="ECO:0000259" key="5">
    <source>
        <dbReference type="Pfam" id="PF05175"/>
    </source>
</evidence>
<keyword evidence="4" id="KW-0949">S-adenosyl-L-methionine</keyword>
<dbReference type="GO" id="GO:0032259">
    <property type="term" value="P:methylation"/>
    <property type="evidence" value="ECO:0007669"/>
    <property type="project" value="UniProtKB-KW"/>
</dbReference>
<dbReference type="InterPro" id="IPR052190">
    <property type="entry name" value="Euk-Arch_PrmC-MTase"/>
</dbReference>
<dbReference type="SUPFAM" id="SSF53335">
    <property type="entry name" value="S-adenosyl-L-methionine-dependent methyltransferases"/>
    <property type="match status" value="1"/>
</dbReference>
<dbReference type="InterPro" id="IPR002052">
    <property type="entry name" value="DNA_methylase_N6_adenine_CS"/>
</dbReference>
<proteinExistence type="inferred from homology"/>
<keyword evidence="2" id="KW-0489">Methyltransferase</keyword>
<reference evidence="6" key="1">
    <citation type="journal article" date="2020" name="mSystems">
        <title>Genome- and Community-Level Interaction Insights into Carbon Utilization and Element Cycling Functions of Hydrothermarchaeota in Hydrothermal Sediment.</title>
        <authorList>
            <person name="Zhou Z."/>
            <person name="Liu Y."/>
            <person name="Xu W."/>
            <person name="Pan J."/>
            <person name="Luo Z.H."/>
            <person name="Li M."/>
        </authorList>
    </citation>
    <scope>NUCLEOTIDE SEQUENCE [LARGE SCALE GENOMIC DNA]</scope>
    <source>
        <strain evidence="6">SpSt-732</strain>
    </source>
</reference>
<evidence type="ECO:0000256" key="4">
    <source>
        <dbReference type="ARBA" id="ARBA00022691"/>
    </source>
</evidence>
<comment type="caution">
    <text evidence="6">The sequence shown here is derived from an EMBL/GenBank/DDBJ whole genome shotgun (WGS) entry which is preliminary data.</text>
</comment>
<accession>A0A7C4FIB8</accession>
<dbReference type="GO" id="GO:0035657">
    <property type="term" value="C:eRF1 methyltransferase complex"/>
    <property type="evidence" value="ECO:0007669"/>
    <property type="project" value="TreeGrafter"/>
</dbReference>
<name>A0A7C4FIB8_9CREN</name>
<dbReference type="InterPro" id="IPR029063">
    <property type="entry name" value="SAM-dependent_MTases_sf"/>
</dbReference>
<keyword evidence="3" id="KW-0808">Transferase</keyword>
<dbReference type="GO" id="GO:0008757">
    <property type="term" value="F:S-adenosylmethionine-dependent methyltransferase activity"/>
    <property type="evidence" value="ECO:0007669"/>
    <property type="project" value="TreeGrafter"/>
</dbReference>
<dbReference type="EMBL" id="DTFF01000064">
    <property type="protein sequence ID" value="HGI88290.1"/>
    <property type="molecule type" value="Genomic_DNA"/>
</dbReference>
<dbReference type="Gene3D" id="3.40.50.150">
    <property type="entry name" value="Vaccinia Virus protein VP39"/>
    <property type="match status" value="1"/>
</dbReference>
<dbReference type="PANTHER" id="PTHR45875:SF1">
    <property type="entry name" value="METHYLTRANSFERASE N6AMT1"/>
    <property type="match status" value="1"/>
</dbReference>
<protein>
    <recommendedName>
        <fullName evidence="5">Methyltransferase small domain-containing protein</fullName>
    </recommendedName>
</protein>
<dbReference type="CDD" id="cd02440">
    <property type="entry name" value="AdoMet_MTases"/>
    <property type="match status" value="1"/>
</dbReference>
<evidence type="ECO:0000256" key="3">
    <source>
        <dbReference type="ARBA" id="ARBA00022679"/>
    </source>
</evidence>
<dbReference type="AlphaFoldDB" id="A0A7C4FIB8"/>
<sequence>MWVTGNMEKESVPTNCRGLREDGSYACKSKKVMVSTLEGIVTIFNEEVYIPSDDTFIIVEGARYLIERLAERRFTLVEIGCGTGYVTISVLKNVLNKDLLNVYAVLIDISPCAVDSASKSVKVNELDTYVDIVQCDSASCLRGESMKLILFNPPYLPVEDYGGWLAKSWSGGREGLVVWNEFFDDSLRVCGRDCVIVFVISSLQNLGKVLQRLLSNCKCVEILVCESFFYETVCSASCRVGEAN</sequence>
<dbReference type="InterPro" id="IPR007848">
    <property type="entry name" value="Small_mtfrase_dom"/>
</dbReference>
<gene>
    <name evidence="6" type="ORF">ENV14_07910</name>
</gene>